<evidence type="ECO:0000256" key="1">
    <source>
        <dbReference type="SAM" id="MobiDB-lite"/>
    </source>
</evidence>
<feature type="compositionally biased region" description="Polar residues" evidence="1">
    <location>
        <begin position="1"/>
        <end position="17"/>
    </location>
</feature>
<accession>A0A0U3U8C3</accession>
<sequence>MNTTDLSWQSKPQSTVAGITPSALPGRPHRKMAGPGAAEHR</sequence>
<protein>
    <submittedName>
        <fullName evidence="2">Oxidoreductase</fullName>
    </submittedName>
</protein>
<dbReference type="EMBL" id="KT944269">
    <property type="protein sequence ID" value="ALV86558.1"/>
    <property type="molecule type" value="Genomic_DNA"/>
</dbReference>
<dbReference type="AlphaFoldDB" id="A0A0U3U8C3"/>
<organism evidence="2">
    <name type="scientific">uncultured bacterium 25</name>
    <dbReference type="NCBI Taxonomy" id="1748273"/>
    <lineage>
        <taxon>Bacteria</taxon>
        <taxon>environmental samples</taxon>
    </lineage>
</organism>
<reference evidence="2" key="1">
    <citation type="submission" date="2015-10" db="EMBL/GenBank/DDBJ databases">
        <title>Biosynthesis of SCL-MCL polyhydroxyalkanoates by metagenomic clones in Pseudomonas putida.</title>
        <authorList>
            <person name="Cheng J."/>
            <person name="Charles T.C."/>
        </authorList>
    </citation>
    <scope>NUCLEOTIDE SEQUENCE</scope>
</reference>
<proteinExistence type="predicted"/>
<feature type="region of interest" description="Disordered" evidence="1">
    <location>
        <begin position="1"/>
        <end position="41"/>
    </location>
</feature>
<name>A0A0U3U8C3_9BACT</name>
<evidence type="ECO:0000313" key="2">
    <source>
        <dbReference type="EMBL" id="ALV86558.1"/>
    </source>
</evidence>